<evidence type="ECO:0000313" key="1">
    <source>
        <dbReference type="EMBL" id="MCV9886469.1"/>
    </source>
</evidence>
<dbReference type="InterPro" id="IPR036638">
    <property type="entry name" value="HLH_DNA-bd_sf"/>
</dbReference>
<comment type="caution">
    <text evidence="1">The sequence shown here is derived from an EMBL/GenBank/DDBJ whole genome shotgun (WGS) entry which is preliminary data.</text>
</comment>
<dbReference type="RefSeq" id="WP_251683283.1">
    <property type="nucleotide sequence ID" value="NZ_CP162630.1"/>
</dbReference>
<dbReference type="Proteomes" id="UP001526147">
    <property type="component" value="Unassembled WGS sequence"/>
</dbReference>
<organism evidence="1 2">
    <name type="scientific">Metabacillus halosaccharovorans</name>
    <dbReference type="NCBI Taxonomy" id="930124"/>
    <lineage>
        <taxon>Bacteria</taxon>
        <taxon>Bacillati</taxon>
        <taxon>Bacillota</taxon>
        <taxon>Bacilli</taxon>
        <taxon>Bacillales</taxon>
        <taxon>Bacillaceae</taxon>
        <taxon>Metabacillus</taxon>
    </lineage>
</organism>
<evidence type="ECO:0000313" key="2">
    <source>
        <dbReference type="Proteomes" id="UP001526147"/>
    </source>
</evidence>
<sequence>MKALDTLIEEYRNKMFLIAREDGLNSHRTLIASQHLDELLNIKMTECKTTSKLIEKH</sequence>
<dbReference type="SUPFAM" id="SSF140500">
    <property type="entry name" value="BAS1536-like"/>
    <property type="match status" value="1"/>
</dbReference>
<dbReference type="Gene3D" id="4.10.280.10">
    <property type="entry name" value="Helix-loop-helix DNA-binding domain"/>
    <property type="match status" value="1"/>
</dbReference>
<reference evidence="1 2" key="1">
    <citation type="submission" date="2022-10" db="EMBL/GenBank/DDBJ databases">
        <title>Draft genome assembly of moderately radiation resistant bacterium Metabacillus halosaccharovorans.</title>
        <authorList>
            <person name="Pal S."/>
            <person name="Gopinathan A."/>
        </authorList>
    </citation>
    <scope>NUCLEOTIDE SEQUENCE [LARGE SCALE GENOMIC DNA]</scope>
    <source>
        <strain evidence="1 2">VITHBRA001</strain>
    </source>
</reference>
<keyword evidence="2" id="KW-1185">Reference proteome</keyword>
<dbReference type="EMBL" id="JAOYEY010000038">
    <property type="protein sequence ID" value="MCV9886469.1"/>
    <property type="molecule type" value="Genomic_DNA"/>
</dbReference>
<gene>
    <name evidence="1" type="ORF">OIH86_12555</name>
</gene>
<name>A0ABT3DHD2_9BACI</name>
<accession>A0ABT3DHD2</accession>
<dbReference type="Pfam" id="PF09388">
    <property type="entry name" value="SpoOE-like"/>
    <property type="match status" value="1"/>
</dbReference>
<protein>
    <submittedName>
        <fullName evidence="1">Aspartyl-phosphate phosphatase Spo0E family protein</fullName>
    </submittedName>
</protein>
<dbReference type="InterPro" id="IPR037208">
    <property type="entry name" value="Spo0E-like_sf"/>
</dbReference>
<proteinExistence type="predicted"/>
<dbReference type="InterPro" id="IPR018540">
    <property type="entry name" value="Spo0E-like"/>
</dbReference>